<evidence type="ECO:0000313" key="1">
    <source>
        <dbReference type="EMBL" id="KAF2560371.1"/>
    </source>
</evidence>
<accession>A0A8S9HM77</accession>
<sequence length="151" mass="16709">MEDDEHQAPQLPIPERVFAGREERVGVRLQDKPYECFSYEALGRCVSCESCGLCVSGQAFRLCVSGESLSCCVPGDAIKTEVMEAEIDHHNQEKKDHEIGFSCLEVEALCRWVSGESLRRCVSGKALCLCVSIESLRCCFSGETLHQCVSV</sequence>
<name>A0A8S9HM77_BRACR</name>
<dbReference type="EMBL" id="QGKY02001250">
    <property type="protein sequence ID" value="KAF2560371.1"/>
    <property type="molecule type" value="Genomic_DNA"/>
</dbReference>
<protein>
    <submittedName>
        <fullName evidence="1">Uncharacterized protein</fullName>
    </submittedName>
</protein>
<gene>
    <name evidence="2" type="ORF">F2Q68_00011448</name>
    <name evidence="1" type="ORF">F2Q70_00018253</name>
</gene>
<dbReference type="EMBL" id="QGKW02000717">
    <property type="protein sequence ID" value="KAF2595820.1"/>
    <property type="molecule type" value="Genomic_DNA"/>
</dbReference>
<dbReference type="Proteomes" id="UP000712281">
    <property type="component" value="Unassembled WGS sequence"/>
</dbReference>
<organism evidence="1">
    <name type="scientific">Brassica cretica</name>
    <name type="common">Mustard</name>
    <dbReference type="NCBI Taxonomy" id="69181"/>
    <lineage>
        <taxon>Eukaryota</taxon>
        <taxon>Viridiplantae</taxon>
        <taxon>Streptophyta</taxon>
        <taxon>Embryophyta</taxon>
        <taxon>Tracheophyta</taxon>
        <taxon>Spermatophyta</taxon>
        <taxon>Magnoliopsida</taxon>
        <taxon>eudicotyledons</taxon>
        <taxon>Gunneridae</taxon>
        <taxon>Pentapetalae</taxon>
        <taxon>rosids</taxon>
        <taxon>malvids</taxon>
        <taxon>Brassicales</taxon>
        <taxon>Brassicaceae</taxon>
        <taxon>Brassiceae</taxon>
        <taxon>Brassica</taxon>
    </lineage>
</organism>
<comment type="caution">
    <text evidence="1">The sequence shown here is derived from an EMBL/GenBank/DDBJ whole genome shotgun (WGS) entry which is preliminary data.</text>
</comment>
<proteinExistence type="predicted"/>
<reference evidence="1" key="1">
    <citation type="submission" date="2019-12" db="EMBL/GenBank/DDBJ databases">
        <title>Genome sequencing and annotation of Brassica cretica.</title>
        <authorList>
            <person name="Studholme D.J."/>
            <person name="Sarris P.F."/>
        </authorList>
    </citation>
    <scope>NUCLEOTIDE SEQUENCE</scope>
    <source>
        <strain evidence="2">PFS-001/15</strain>
        <strain evidence="1">PFS-102/07</strain>
        <tissue evidence="1">Leaf</tissue>
    </source>
</reference>
<dbReference type="AlphaFoldDB" id="A0A8S9HM77"/>
<evidence type="ECO:0000313" key="2">
    <source>
        <dbReference type="EMBL" id="KAF2595820.1"/>
    </source>
</evidence>